<feature type="signal peptide" evidence="5">
    <location>
        <begin position="1"/>
        <end position="28"/>
    </location>
</feature>
<dbReference type="InterPro" id="IPR001853">
    <property type="entry name" value="DSBA-like_thioredoxin_dom"/>
</dbReference>
<keyword evidence="8" id="KW-1185">Reference proteome</keyword>
<dbReference type="InterPro" id="IPR036249">
    <property type="entry name" value="Thioredoxin-like_sf"/>
</dbReference>
<dbReference type="PANTHER" id="PTHR13887:SF14">
    <property type="entry name" value="DISULFIDE BOND FORMATION PROTEIN D"/>
    <property type="match status" value="1"/>
</dbReference>
<name>A0ABW3P045_9SPHN</name>
<organism evidence="7 8">
    <name type="scientific">Sphingobium olei</name>
    <dbReference type="NCBI Taxonomy" id="420955"/>
    <lineage>
        <taxon>Bacteria</taxon>
        <taxon>Pseudomonadati</taxon>
        <taxon>Pseudomonadota</taxon>
        <taxon>Alphaproteobacteria</taxon>
        <taxon>Sphingomonadales</taxon>
        <taxon>Sphingomonadaceae</taxon>
        <taxon>Sphingobium</taxon>
    </lineage>
</organism>
<evidence type="ECO:0000256" key="2">
    <source>
        <dbReference type="ARBA" id="ARBA00023002"/>
    </source>
</evidence>
<evidence type="ECO:0000313" key="8">
    <source>
        <dbReference type="Proteomes" id="UP001597203"/>
    </source>
</evidence>
<keyword evidence="2" id="KW-0560">Oxidoreductase</keyword>
<keyword evidence="4" id="KW-0676">Redox-active center</keyword>
<dbReference type="PANTHER" id="PTHR13887">
    <property type="entry name" value="GLUTATHIONE S-TRANSFERASE KAPPA"/>
    <property type="match status" value="1"/>
</dbReference>
<feature type="chain" id="PRO_5047069301" evidence="5">
    <location>
        <begin position="29"/>
        <end position="231"/>
    </location>
</feature>
<evidence type="ECO:0000256" key="4">
    <source>
        <dbReference type="ARBA" id="ARBA00023284"/>
    </source>
</evidence>
<evidence type="ECO:0000256" key="3">
    <source>
        <dbReference type="ARBA" id="ARBA00023157"/>
    </source>
</evidence>
<dbReference type="InterPro" id="IPR013766">
    <property type="entry name" value="Thioredoxin_domain"/>
</dbReference>
<dbReference type="Pfam" id="PF01323">
    <property type="entry name" value="DSBA"/>
    <property type="match status" value="1"/>
</dbReference>
<reference evidence="8" key="1">
    <citation type="journal article" date="2019" name="Int. J. Syst. Evol. Microbiol.">
        <title>The Global Catalogue of Microorganisms (GCM) 10K type strain sequencing project: providing services to taxonomists for standard genome sequencing and annotation.</title>
        <authorList>
            <consortium name="The Broad Institute Genomics Platform"/>
            <consortium name="The Broad Institute Genome Sequencing Center for Infectious Disease"/>
            <person name="Wu L."/>
            <person name="Ma J."/>
        </authorList>
    </citation>
    <scope>NUCLEOTIDE SEQUENCE [LARGE SCALE GENOMIC DNA]</scope>
    <source>
        <strain evidence="8">CCUG 54329</strain>
    </source>
</reference>
<gene>
    <name evidence="7" type="ORF">ACFQ24_06270</name>
</gene>
<dbReference type="Proteomes" id="UP001597203">
    <property type="component" value="Unassembled WGS sequence"/>
</dbReference>
<feature type="domain" description="Thioredoxin" evidence="6">
    <location>
        <begin position="32"/>
        <end position="218"/>
    </location>
</feature>
<evidence type="ECO:0000259" key="6">
    <source>
        <dbReference type="PROSITE" id="PS51352"/>
    </source>
</evidence>
<proteinExistence type="predicted"/>
<dbReference type="RefSeq" id="WP_380909800.1">
    <property type="nucleotide sequence ID" value="NZ_JBHTLS010000101.1"/>
</dbReference>
<dbReference type="CDD" id="cd03023">
    <property type="entry name" value="DsbA_Com1_like"/>
    <property type="match status" value="1"/>
</dbReference>
<dbReference type="PROSITE" id="PS51352">
    <property type="entry name" value="THIOREDOXIN_2"/>
    <property type="match status" value="1"/>
</dbReference>
<protein>
    <submittedName>
        <fullName evidence="7">DsbA family protein</fullName>
    </submittedName>
</protein>
<evidence type="ECO:0000256" key="5">
    <source>
        <dbReference type="SAM" id="SignalP"/>
    </source>
</evidence>
<comment type="caution">
    <text evidence="7">The sequence shown here is derived from an EMBL/GenBank/DDBJ whole genome shotgun (WGS) entry which is preliminary data.</text>
</comment>
<evidence type="ECO:0000313" key="7">
    <source>
        <dbReference type="EMBL" id="MFD1104477.1"/>
    </source>
</evidence>
<sequence length="231" mass="24645">MSLAAIAIGVFALVAALLFRPAADQANAAQGASPPSSADQAAAAARERRKITDDPMVPTNAPKAYDVTIVEYFDYQCPYCRKAQPVLAALLASDPKIRLVYRDWPMFGGASITAAKLALAAKHQGKYVAFHDALMQSTGKLDDKVIRAAADKAGVNWSRLQTDLKTHQADIDALLDRTSQQAAMMGLQGTPGFLIGPYLVPGGMDYANMKKAVAMVRANPTGDPAKEPKEQ</sequence>
<keyword evidence="3" id="KW-1015">Disulfide bond</keyword>
<evidence type="ECO:0000256" key="1">
    <source>
        <dbReference type="ARBA" id="ARBA00022729"/>
    </source>
</evidence>
<dbReference type="SUPFAM" id="SSF52833">
    <property type="entry name" value="Thioredoxin-like"/>
    <property type="match status" value="1"/>
</dbReference>
<keyword evidence="1 5" id="KW-0732">Signal</keyword>
<accession>A0ABW3P045</accession>
<dbReference type="EMBL" id="JBHTLS010000101">
    <property type="protein sequence ID" value="MFD1104477.1"/>
    <property type="molecule type" value="Genomic_DNA"/>
</dbReference>
<dbReference type="Gene3D" id="3.40.30.10">
    <property type="entry name" value="Glutaredoxin"/>
    <property type="match status" value="1"/>
</dbReference>